<proteinExistence type="inferred from homology"/>
<evidence type="ECO:0000256" key="2">
    <source>
        <dbReference type="ARBA" id="ARBA00006052"/>
    </source>
</evidence>
<evidence type="ECO:0000256" key="4">
    <source>
        <dbReference type="ARBA" id="ARBA00022432"/>
    </source>
</evidence>
<keyword evidence="12" id="KW-1185">Reference proteome</keyword>
<dbReference type="RefSeq" id="WP_194537756.1">
    <property type="nucleotide sequence ID" value="NZ_JACEFB010000005.1"/>
</dbReference>
<comment type="cofactor">
    <cofactor evidence="10">
        <name>Mn(2+)</name>
        <dbReference type="ChEBI" id="CHEBI:29035"/>
    </cofactor>
    <text evidence="10">Binds 1 Mn(2+) ion per subunit.</text>
</comment>
<keyword evidence="10" id="KW-0479">Metal-binding</keyword>
<dbReference type="GO" id="GO:0005524">
    <property type="term" value="F:ATP binding"/>
    <property type="evidence" value="ECO:0007669"/>
    <property type="project" value="UniProtKB-UniRule"/>
</dbReference>
<feature type="binding site" evidence="10">
    <location>
        <begin position="445"/>
        <end position="446"/>
    </location>
    <ligand>
        <name>ATP</name>
        <dbReference type="ChEBI" id="CHEBI:30616"/>
    </ligand>
</feature>
<dbReference type="InterPro" id="IPR015994">
    <property type="entry name" value="PEPCK_ATP_CS"/>
</dbReference>
<keyword evidence="6 10" id="KW-0210">Decarboxylase</keyword>
<comment type="similarity">
    <text evidence="2 10">Belongs to the phosphoenolpyruvate carboxykinase (ATP) family.</text>
</comment>
<dbReference type="HAMAP" id="MF_00453">
    <property type="entry name" value="PEPCK_ATP"/>
    <property type="match status" value="1"/>
</dbReference>
<dbReference type="GO" id="GO:0005829">
    <property type="term" value="C:cytosol"/>
    <property type="evidence" value="ECO:0007669"/>
    <property type="project" value="TreeGrafter"/>
</dbReference>
<dbReference type="Gene3D" id="2.170.8.10">
    <property type="entry name" value="Phosphoenolpyruvate Carboxykinase, domain 2"/>
    <property type="match status" value="1"/>
</dbReference>
<feature type="binding site" evidence="10">
    <location>
        <position position="65"/>
    </location>
    <ligand>
        <name>substrate</name>
    </ligand>
</feature>
<dbReference type="NCBIfam" id="NF006821">
    <property type="entry name" value="PRK09344.1-3"/>
    <property type="match status" value="1"/>
</dbReference>
<dbReference type="GO" id="GO:0046872">
    <property type="term" value="F:metal ion binding"/>
    <property type="evidence" value="ECO:0007669"/>
    <property type="project" value="UniProtKB-KW"/>
</dbReference>
<keyword evidence="8 10" id="KW-0456">Lyase</keyword>
<dbReference type="CDD" id="cd00484">
    <property type="entry name" value="PEPCK_ATP"/>
    <property type="match status" value="1"/>
</dbReference>
<dbReference type="SUPFAM" id="SSF68923">
    <property type="entry name" value="PEP carboxykinase N-terminal domain"/>
    <property type="match status" value="1"/>
</dbReference>
<dbReference type="SUPFAM" id="SSF53795">
    <property type="entry name" value="PEP carboxykinase-like"/>
    <property type="match status" value="1"/>
</dbReference>
<dbReference type="GO" id="GO:0006094">
    <property type="term" value="P:gluconeogenesis"/>
    <property type="evidence" value="ECO:0007669"/>
    <property type="project" value="UniProtKB-UniRule"/>
</dbReference>
<sequence length="524" mass="59123">MTSLVDQLLEAVPPFDPTVLEIPQPGRVYAHLTSAVLVEHAVRRREGVLTERGAFSAFTGARTGRSPQDKYIVRDALTASQVDWSANQPLEAEQFRRLRERFREHFRGRDLYVFDGQAGADPRYRLTLRVVTEKAWHNLFARALFLRPPLEELESFTPEWTVWHAADFHADPQRDGTRSDACIVISFEHRMVLVGGTHYAGEIKKAIFTVLNFLLPQRGVFPMHCAANVGSDGDVALFFGLSGTGKTTLSADPSRRLIGDDEHGWSDQGIYNFEGGCYAKTIRLSAEGEPQIWNALRFGSVLENVTVHPYTRDPDFDDDRLTENTRAAYPLHYIPHAELSGQGGHPRHIFFLTCDAFGVLPPLARLDAAQTLRYFLCGYTAKVAGTETGITQPVPEFSTCFAKPFLPRPPQVYAELLRQRLERYRPQVWLLNTGWTGGPYGIGRRIPLDWTRAMLSAVLEGHLEHVPYETEPIFGLAIPRECPGVPERLFHPRQTWPDPTAYDKTATALAERFAAEQDKFRLPQ</sequence>
<keyword evidence="11" id="KW-0808">Transferase</keyword>
<evidence type="ECO:0000313" key="11">
    <source>
        <dbReference type="EMBL" id="MBA2226318.1"/>
    </source>
</evidence>
<dbReference type="Pfam" id="PF01293">
    <property type="entry name" value="PEPCK_ATP"/>
    <property type="match status" value="1"/>
</dbReference>
<evidence type="ECO:0000256" key="8">
    <source>
        <dbReference type="ARBA" id="ARBA00023239"/>
    </source>
</evidence>
<feature type="binding site" evidence="10">
    <location>
        <position position="205"/>
    </location>
    <ligand>
        <name>ATP</name>
        <dbReference type="ChEBI" id="CHEBI:30616"/>
    </ligand>
</feature>
<feature type="binding site" evidence="10">
    <location>
        <position position="261"/>
    </location>
    <ligand>
        <name>Mn(2+)</name>
        <dbReference type="ChEBI" id="CHEBI:29035"/>
    </ligand>
</feature>
<dbReference type="NCBIfam" id="TIGR00224">
    <property type="entry name" value="pckA"/>
    <property type="match status" value="1"/>
</dbReference>
<reference evidence="11 12" key="1">
    <citation type="submission" date="2020-07" db="EMBL/GenBank/DDBJ databases">
        <title>Thermogemmata thermophila gen. nov., sp. nov., a novel moderate thermophilic planctomycete from a Kamchatka hot spring.</title>
        <authorList>
            <person name="Elcheninov A.G."/>
            <person name="Podosokorskaya O.A."/>
            <person name="Kovaleva O.L."/>
            <person name="Novikov A."/>
            <person name="Bonch-Osmolovskaya E.A."/>
            <person name="Toshchakov S.V."/>
            <person name="Kublanov I.V."/>
        </authorList>
    </citation>
    <scope>NUCLEOTIDE SEQUENCE [LARGE SCALE GENOMIC DNA]</scope>
    <source>
        <strain evidence="11 12">2918</strain>
    </source>
</reference>
<dbReference type="InterPro" id="IPR013035">
    <property type="entry name" value="PEP_carboxykinase_C"/>
</dbReference>
<evidence type="ECO:0000256" key="7">
    <source>
        <dbReference type="ARBA" id="ARBA00022840"/>
    </source>
</evidence>
<dbReference type="NCBIfam" id="NF006820">
    <property type="entry name" value="PRK09344.1-2"/>
    <property type="match status" value="1"/>
</dbReference>
<dbReference type="AlphaFoldDB" id="A0A7V8VDZ9"/>
<dbReference type="PIRSF" id="PIRSF006294">
    <property type="entry name" value="PEP_crbxkin"/>
    <property type="match status" value="1"/>
</dbReference>
<dbReference type="GO" id="GO:0016301">
    <property type="term" value="F:kinase activity"/>
    <property type="evidence" value="ECO:0007669"/>
    <property type="project" value="UniProtKB-KW"/>
</dbReference>
<evidence type="ECO:0000256" key="10">
    <source>
        <dbReference type="HAMAP-Rule" id="MF_00453"/>
    </source>
</evidence>
<comment type="caution">
    <text evidence="11">The sequence shown here is derived from an EMBL/GenBank/DDBJ whole genome shotgun (WGS) entry which is preliminary data.</text>
</comment>
<evidence type="ECO:0000256" key="9">
    <source>
        <dbReference type="ARBA" id="ARBA00047371"/>
    </source>
</evidence>
<feature type="binding site" evidence="10">
    <location>
        <position position="199"/>
    </location>
    <ligand>
        <name>substrate</name>
    </ligand>
</feature>
<comment type="pathway">
    <text evidence="1 10">Carbohydrate biosynthesis; gluconeogenesis.</text>
</comment>
<evidence type="ECO:0000313" key="12">
    <source>
        <dbReference type="Proteomes" id="UP000542342"/>
    </source>
</evidence>
<evidence type="ECO:0000256" key="3">
    <source>
        <dbReference type="ARBA" id="ARBA00012363"/>
    </source>
</evidence>
<dbReference type="InterPro" id="IPR001272">
    <property type="entry name" value="PEP_carboxykinase_ATP"/>
</dbReference>
<feature type="binding site" evidence="10">
    <location>
        <position position="205"/>
    </location>
    <ligand>
        <name>Mn(2+)</name>
        <dbReference type="ChEBI" id="CHEBI:29035"/>
    </ligand>
</feature>
<keyword evidence="11" id="KW-0418">Kinase</keyword>
<feature type="binding site" evidence="10">
    <location>
        <position position="224"/>
    </location>
    <ligand>
        <name>Mn(2+)</name>
        <dbReference type="ChEBI" id="CHEBI:29035"/>
    </ligand>
</feature>
<keyword evidence="4 10" id="KW-0312">Gluconeogenesis</keyword>
<dbReference type="Proteomes" id="UP000542342">
    <property type="component" value="Unassembled WGS sequence"/>
</dbReference>
<name>A0A7V8VDZ9_9BACT</name>
<dbReference type="PROSITE" id="PS00532">
    <property type="entry name" value="PEPCK_ATP"/>
    <property type="match status" value="1"/>
</dbReference>
<evidence type="ECO:0000256" key="5">
    <source>
        <dbReference type="ARBA" id="ARBA00022741"/>
    </source>
</evidence>
<dbReference type="InterPro" id="IPR008210">
    <property type="entry name" value="PEP_carboxykinase_N"/>
</dbReference>
<protein>
    <recommendedName>
        <fullName evidence="3 10">Phosphoenolpyruvate carboxykinase (ATP)</fullName>
        <shortName evidence="10">PCK</shortName>
        <shortName evidence="10">PEP carboxykinase</shortName>
        <shortName evidence="10">PEPCK</shortName>
        <ecNumber evidence="3 10">4.1.1.49</ecNumber>
    </recommendedName>
</protein>
<gene>
    <name evidence="10 11" type="primary">pckA</name>
    <name evidence="11" type="ORF">H0921_09120</name>
</gene>
<feature type="binding site" evidence="10">
    <location>
        <position position="326"/>
    </location>
    <ligand>
        <name>substrate</name>
    </ligand>
</feature>
<dbReference type="PANTHER" id="PTHR30031:SF0">
    <property type="entry name" value="PHOSPHOENOLPYRUVATE CARBOXYKINASE (ATP)"/>
    <property type="match status" value="1"/>
</dbReference>
<feature type="binding site" evidence="10">
    <location>
        <position position="326"/>
    </location>
    <ligand>
        <name>ATP</name>
        <dbReference type="ChEBI" id="CHEBI:30616"/>
    </ligand>
</feature>
<dbReference type="Gene3D" id="3.90.228.20">
    <property type="match status" value="1"/>
</dbReference>
<dbReference type="GO" id="GO:0004612">
    <property type="term" value="F:phosphoenolpyruvate carboxykinase (ATP) activity"/>
    <property type="evidence" value="ECO:0007669"/>
    <property type="project" value="UniProtKB-UniRule"/>
</dbReference>
<feature type="binding site" evidence="10">
    <location>
        <position position="289"/>
    </location>
    <ligand>
        <name>ATP</name>
        <dbReference type="ChEBI" id="CHEBI:30616"/>
    </ligand>
</feature>
<keyword evidence="10" id="KW-0464">Manganese</keyword>
<comment type="subcellular location">
    <subcellularLocation>
        <location evidence="10">Cytoplasm</location>
    </subcellularLocation>
</comment>
<feature type="binding site" evidence="10">
    <location>
        <position position="451"/>
    </location>
    <ligand>
        <name>ATP</name>
        <dbReference type="ChEBI" id="CHEBI:30616"/>
    </ligand>
</feature>
<dbReference type="EC" id="4.1.1.49" evidence="3 10"/>
<keyword evidence="11" id="KW-0670">Pyruvate</keyword>
<keyword evidence="10" id="KW-0963">Cytoplasm</keyword>
<comment type="function">
    <text evidence="10">Involved in the gluconeogenesis. Catalyzes the conversion of oxaloacetate (OAA) to phosphoenolpyruvate (PEP) through direct phosphoryl transfer between the nucleoside triphosphate and OAA.</text>
</comment>
<keyword evidence="7 10" id="KW-0067">ATP-binding</keyword>
<keyword evidence="5 10" id="KW-0547">Nucleotide-binding</keyword>
<feature type="binding site" evidence="10">
    <location>
        <position position="224"/>
    </location>
    <ligand>
        <name>ATP</name>
        <dbReference type="ChEBI" id="CHEBI:30616"/>
    </ligand>
</feature>
<dbReference type="Gene3D" id="3.40.449.10">
    <property type="entry name" value="Phosphoenolpyruvate Carboxykinase, domain 1"/>
    <property type="match status" value="1"/>
</dbReference>
<evidence type="ECO:0000256" key="6">
    <source>
        <dbReference type="ARBA" id="ARBA00022793"/>
    </source>
</evidence>
<dbReference type="PANTHER" id="PTHR30031">
    <property type="entry name" value="PHOSPHOENOLPYRUVATE CARBOXYKINASE ATP"/>
    <property type="match status" value="1"/>
</dbReference>
<feature type="binding site" evidence="10">
    <location>
        <begin position="240"/>
        <end position="248"/>
    </location>
    <ligand>
        <name>ATP</name>
        <dbReference type="ChEBI" id="CHEBI:30616"/>
    </ligand>
</feature>
<dbReference type="UniPathway" id="UPA00138"/>
<comment type="catalytic activity">
    <reaction evidence="9 10">
        <text>oxaloacetate + ATP = phosphoenolpyruvate + ADP + CO2</text>
        <dbReference type="Rhea" id="RHEA:18617"/>
        <dbReference type="ChEBI" id="CHEBI:16452"/>
        <dbReference type="ChEBI" id="CHEBI:16526"/>
        <dbReference type="ChEBI" id="CHEBI:30616"/>
        <dbReference type="ChEBI" id="CHEBI:58702"/>
        <dbReference type="ChEBI" id="CHEBI:456216"/>
        <dbReference type="EC" id="4.1.1.49"/>
    </reaction>
</comment>
<dbReference type="EMBL" id="JACEFB010000005">
    <property type="protein sequence ID" value="MBA2226318.1"/>
    <property type="molecule type" value="Genomic_DNA"/>
</dbReference>
<feature type="binding site" evidence="10">
    <location>
        <position position="205"/>
    </location>
    <ligand>
        <name>substrate</name>
    </ligand>
</feature>
<organism evidence="11 12">
    <name type="scientific">Thermogemmata fonticola</name>
    <dbReference type="NCBI Taxonomy" id="2755323"/>
    <lineage>
        <taxon>Bacteria</taxon>
        <taxon>Pseudomonadati</taxon>
        <taxon>Planctomycetota</taxon>
        <taxon>Planctomycetia</taxon>
        <taxon>Gemmatales</taxon>
        <taxon>Gemmataceae</taxon>
        <taxon>Thermogemmata</taxon>
    </lineage>
</organism>
<evidence type="ECO:0000256" key="1">
    <source>
        <dbReference type="ARBA" id="ARBA00004742"/>
    </source>
</evidence>
<accession>A0A7V8VDZ9</accession>